<accession>A0A1C3INV5</accession>
<dbReference type="GeneID" id="94233369"/>
<evidence type="ECO:0000313" key="2">
    <source>
        <dbReference type="Proteomes" id="UP000092876"/>
    </source>
</evidence>
<dbReference type="RefSeq" id="WP_083994592.1">
    <property type="nucleotide sequence ID" value="NZ_AP025460.1"/>
</dbReference>
<dbReference type="AlphaFoldDB" id="A0A1C3INV5"/>
<protein>
    <submittedName>
        <fullName evidence="1">Uncharacterized protein</fullName>
    </submittedName>
</protein>
<name>A0A1C3INV5_9VIBR</name>
<gene>
    <name evidence="1" type="ORF">VAT7223_01522</name>
</gene>
<dbReference type="EMBL" id="FLQP01000019">
    <property type="protein sequence ID" value="SBS63154.1"/>
    <property type="molecule type" value="Genomic_DNA"/>
</dbReference>
<reference evidence="2" key="1">
    <citation type="submission" date="2016-06" db="EMBL/GenBank/DDBJ databases">
        <authorList>
            <person name="Rodrigo-Torres Lidia"/>
            <person name="Arahal R.David."/>
        </authorList>
    </citation>
    <scope>NUCLEOTIDE SEQUENCE [LARGE SCALE GENOMIC DNA]</scope>
    <source>
        <strain evidence="2">CECT 7223</strain>
    </source>
</reference>
<proteinExistence type="predicted"/>
<evidence type="ECO:0000313" key="1">
    <source>
        <dbReference type="EMBL" id="SBS63154.1"/>
    </source>
</evidence>
<sequence length="157" mass="18186">MRIIGLLLVLALTAASFMIDRNVLAGTRWHCKTIKTGFMTQAFQSYQSLYERMTFTFQSDNTFMITEAVKIERKDGQVSKLEHHSSGRYSLEDGELSISIIDYSPTTETDDPVINREYSSYKGLNIDYSVVVTDDSLYLFNKNRFEIFNWVCFKVQK</sequence>
<dbReference type="Proteomes" id="UP000092876">
    <property type="component" value="Unassembled WGS sequence"/>
</dbReference>
<organism evidence="1 2">
    <name type="scientific">Vibrio atlanticus</name>
    <dbReference type="NCBI Taxonomy" id="693153"/>
    <lineage>
        <taxon>Bacteria</taxon>
        <taxon>Pseudomonadati</taxon>
        <taxon>Pseudomonadota</taxon>
        <taxon>Gammaproteobacteria</taxon>
        <taxon>Vibrionales</taxon>
        <taxon>Vibrionaceae</taxon>
        <taxon>Vibrio</taxon>
    </lineage>
</organism>